<organism evidence="4 5">
    <name type="scientific">Craurococcus roseus</name>
    <dbReference type="NCBI Taxonomy" id="77585"/>
    <lineage>
        <taxon>Bacteria</taxon>
        <taxon>Pseudomonadati</taxon>
        <taxon>Pseudomonadota</taxon>
        <taxon>Alphaproteobacteria</taxon>
        <taxon>Acetobacterales</taxon>
        <taxon>Acetobacteraceae</taxon>
        <taxon>Craurococcus</taxon>
    </lineage>
</organism>
<comment type="caution">
    <text evidence="4">The sequence shown here is derived from an EMBL/GenBank/DDBJ whole genome shotgun (WGS) entry which is preliminary data.</text>
</comment>
<dbReference type="EMBL" id="BAAAFZ010000117">
    <property type="protein sequence ID" value="GAA0607239.1"/>
    <property type="molecule type" value="Genomic_DNA"/>
</dbReference>
<protein>
    <recommendedName>
        <fullName evidence="3">N-acetyltransferase domain-containing protein</fullName>
    </recommendedName>
</protein>
<name>A0ABN1GAE9_9PROT</name>
<evidence type="ECO:0000313" key="4">
    <source>
        <dbReference type="EMBL" id="GAA0607239.1"/>
    </source>
</evidence>
<accession>A0ABN1GAE9</accession>
<keyword evidence="1" id="KW-0808">Transferase</keyword>
<evidence type="ECO:0000313" key="5">
    <source>
        <dbReference type="Proteomes" id="UP001501588"/>
    </source>
</evidence>
<dbReference type="InterPro" id="IPR000182">
    <property type="entry name" value="GNAT_dom"/>
</dbReference>
<reference evidence="4 5" key="1">
    <citation type="journal article" date="2019" name="Int. J. Syst. Evol. Microbiol.">
        <title>The Global Catalogue of Microorganisms (GCM) 10K type strain sequencing project: providing services to taxonomists for standard genome sequencing and annotation.</title>
        <authorList>
            <consortium name="The Broad Institute Genomics Platform"/>
            <consortium name="The Broad Institute Genome Sequencing Center for Infectious Disease"/>
            <person name="Wu L."/>
            <person name="Ma J."/>
        </authorList>
    </citation>
    <scope>NUCLEOTIDE SEQUENCE [LARGE SCALE GENOMIC DNA]</scope>
    <source>
        <strain evidence="4 5">JCM 9933</strain>
    </source>
</reference>
<proteinExistence type="predicted"/>
<evidence type="ECO:0000256" key="2">
    <source>
        <dbReference type="ARBA" id="ARBA00023315"/>
    </source>
</evidence>
<dbReference type="Pfam" id="PF00583">
    <property type="entry name" value="Acetyltransf_1"/>
    <property type="match status" value="1"/>
</dbReference>
<dbReference type="PANTHER" id="PTHR43877:SF2">
    <property type="entry name" value="AMINOALKYLPHOSPHONATE N-ACETYLTRANSFERASE-RELATED"/>
    <property type="match status" value="1"/>
</dbReference>
<dbReference type="Gene3D" id="3.40.630.30">
    <property type="match status" value="1"/>
</dbReference>
<dbReference type="Proteomes" id="UP001501588">
    <property type="component" value="Unassembled WGS sequence"/>
</dbReference>
<evidence type="ECO:0000259" key="3">
    <source>
        <dbReference type="PROSITE" id="PS51186"/>
    </source>
</evidence>
<keyword evidence="5" id="KW-1185">Reference proteome</keyword>
<keyword evidence="2" id="KW-0012">Acyltransferase</keyword>
<sequence length="154" mass="16344">MISVRRFSEGDARALAAMMVEMAGSYGAVVAGGRDIERELVGHAGRVDILLAFEGGMLAGFATSATLFPVGGVEAFTYVQQVYVGRAARRLGVARRLMAAVARAAQDRGCRRLEWATSVDNTTARALYDGLGAAGTEKVQYVLEGDALDRLARS</sequence>
<dbReference type="PANTHER" id="PTHR43877">
    <property type="entry name" value="AMINOALKYLPHOSPHONATE N-ACETYLTRANSFERASE-RELATED-RELATED"/>
    <property type="match status" value="1"/>
</dbReference>
<dbReference type="InterPro" id="IPR050832">
    <property type="entry name" value="Bact_Acetyltransf"/>
</dbReference>
<dbReference type="PROSITE" id="PS51186">
    <property type="entry name" value="GNAT"/>
    <property type="match status" value="1"/>
</dbReference>
<dbReference type="RefSeq" id="WP_343898221.1">
    <property type="nucleotide sequence ID" value="NZ_BAAAFZ010000117.1"/>
</dbReference>
<feature type="domain" description="N-acetyltransferase" evidence="3">
    <location>
        <begin position="2"/>
        <end position="149"/>
    </location>
</feature>
<gene>
    <name evidence="4" type="ORF">GCM10009416_50280</name>
</gene>
<dbReference type="SUPFAM" id="SSF55729">
    <property type="entry name" value="Acyl-CoA N-acyltransferases (Nat)"/>
    <property type="match status" value="1"/>
</dbReference>
<evidence type="ECO:0000256" key="1">
    <source>
        <dbReference type="ARBA" id="ARBA00022679"/>
    </source>
</evidence>
<dbReference type="CDD" id="cd04301">
    <property type="entry name" value="NAT_SF"/>
    <property type="match status" value="1"/>
</dbReference>
<dbReference type="InterPro" id="IPR016181">
    <property type="entry name" value="Acyl_CoA_acyltransferase"/>
</dbReference>